<name>A0A0W0EMR1_CANGB</name>
<dbReference type="VEuPathDB" id="FungiDB:CAGL0H07623g"/>
<dbReference type="GO" id="GO:0007131">
    <property type="term" value="P:reciprocal meiotic recombination"/>
    <property type="evidence" value="ECO:0007669"/>
    <property type="project" value="EnsemblFungi"/>
</dbReference>
<dbReference type="Pfam" id="PF10336">
    <property type="entry name" value="DUF2420"/>
    <property type="match status" value="1"/>
</dbReference>
<feature type="compositionally biased region" description="Acidic residues" evidence="1">
    <location>
        <begin position="277"/>
        <end position="288"/>
    </location>
</feature>
<accession>A0A0W0EMR1</accession>
<evidence type="ECO:0000313" key="2">
    <source>
        <dbReference type="EMBL" id="KTB04717.1"/>
    </source>
</evidence>
<dbReference type="VEuPathDB" id="FungiDB:GWK60_H07601"/>
<gene>
    <name evidence="2" type="ORF">AO440_002222</name>
</gene>
<dbReference type="InterPro" id="IPR018822">
    <property type="entry name" value="UPF0646"/>
</dbReference>
<dbReference type="AlphaFoldDB" id="A0A0W0EMR1"/>
<dbReference type="VEuPathDB" id="FungiDB:GVI51_H07535"/>
<organism evidence="2 3">
    <name type="scientific">Candida glabrata</name>
    <name type="common">Yeast</name>
    <name type="synonym">Torulopsis glabrata</name>
    <dbReference type="NCBI Taxonomy" id="5478"/>
    <lineage>
        <taxon>Eukaryota</taxon>
        <taxon>Fungi</taxon>
        <taxon>Dikarya</taxon>
        <taxon>Ascomycota</taxon>
        <taxon>Saccharomycotina</taxon>
        <taxon>Saccharomycetes</taxon>
        <taxon>Saccharomycetales</taxon>
        <taxon>Saccharomycetaceae</taxon>
        <taxon>Nakaseomyces</taxon>
    </lineage>
</organism>
<feature type="region of interest" description="Disordered" evidence="1">
    <location>
        <begin position="1"/>
        <end position="48"/>
    </location>
</feature>
<proteinExistence type="predicted"/>
<evidence type="ECO:0000313" key="3">
    <source>
        <dbReference type="Proteomes" id="UP000054886"/>
    </source>
</evidence>
<reference evidence="2 3" key="1">
    <citation type="submission" date="2015-10" db="EMBL/GenBank/DDBJ databases">
        <title>Draft genomes sequences of Candida glabrata isolates 1A, 1B, 2A, 2B, 3A and 3B.</title>
        <authorList>
            <person name="Haavelsrud O.E."/>
            <person name="Gaustad P."/>
        </authorList>
    </citation>
    <scope>NUCLEOTIDE SEQUENCE [LARGE SCALE GENOMIC DNA]</scope>
    <source>
        <strain evidence="2">910700640</strain>
    </source>
</reference>
<dbReference type="Proteomes" id="UP000054886">
    <property type="component" value="Unassembled WGS sequence"/>
</dbReference>
<comment type="caution">
    <text evidence="2">The sequence shown here is derived from an EMBL/GenBank/DDBJ whole genome shotgun (WGS) entry which is preliminary data.</text>
</comment>
<sequence length="288" mass="32831">MSIEEMNGQRMIVELEESKSPSEQGQQEEAGSLNVELGGDSDGVDVRDSVLVEDADDDLLSSSGSDDRRLFVQDPRDDDYLRTIAEGLVQRKENPYVEVRYERDVYPLFDDHSSLEHDVAIENYRQCVCKDPAMLQRSFSEFMAHLRSFLESRHGRLKFASQEILLSIVPLDLVVCEDNVYNSQISLADVVNIFEILQTRSREAEEREIPKHLDMEVSTRPRFVSRYNTLVELTEGKATLSNVRPFSNDESHPLVLDDDQPVKVINSKQNTSTVDTNDSDELLEILSE</sequence>
<dbReference type="VEuPathDB" id="FungiDB:B1J91_H07623g"/>
<evidence type="ECO:0000256" key="1">
    <source>
        <dbReference type="SAM" id="MobiDB-lite"/>
    </source>
</evidence>
<protein>
    <submittedName>
        <fullName evidence="2">Reduced meiotic recombination protein 1</fullName>
    </submittedName>
</protein>
<feature type="region of interest" description="Disordered" evidence="1">
    <location>
        <begin position="269"/>
        <end position="288"/>
    </location>
</feature>
<dbReference type="EMBL" id="LLZZ01000116">
    <property type="protein sequence ID" value="KTB04717.1"/>
    <property type="molecule type" value="Genomic_DNA"/>
</dbReference>
<dbReference type="GO" id="GO:0006311">
    <property type="term" value="P:meiotic gene conversion"/>
    <property type="evidence" value="ECO:0007669"/>
    <property type="project" value="EnsemblFungi"/>
</dbReference>